<keyword evidence="1" id="KW-0472">Membrane</keyword>
<gene>
    <name evidence="2" type="ORF">US68_C0019G0004</name>
</gene>
<keyword evidence="1" id="KW-0812">Transmembrane</keyword>
<organism evidence="2 3">
    <name type="scientific">Candidatus Shapirobacteria bacterium GW2011_GWE1_38_10</name>
    <dbReference type="NCBI Taxonomy" id="1618488"/>
    <lineage>
        <taxon>Bacteria</taxon>
        <taxon>Candidatus Shapironibacteriota</taxon>
    </lineage>
</organism>
<proteinExistence type="predicted"/>
<reference evidence="2 3" key="1">
    <citation type="journal article" date="2015" name="Nature">
        <title>rRNA introns, odd ribosomes, and small enigmatic genomes across a large radiation of phyla.</title>
        <authorList>
            <person name="Brown C.T."/>
            <person name="Hug L.A."/>
            <person name="Thomas B.C."/>
            <person name="Sharon I."/>
            <person name="Castelle C.J."/>
            <person name="Singh A."/>
            <person name="Wilkins M.J."/>
            <person name="Williams K.H."/>
            <person name="Banfield J.F."/>
        </authorList>
    </citation>
    <scope>NUCLEOTIDE SEQUENCE [LARGE SCALE GENOMIC DNA]</scope>
</reference>
<dbReference type="EMBL" id="LBTX01000019">
    <property type="protein sequence ID" value="KKQ49085.1"/>
    <property type="molecule type" value="Genomic_DNA"/>
</dbReference>
<evidence type="ECO:0000313" key="2">
    <source>
        <dbReference type="EMBL" id="KKQ49085.1"/>
    </source>
</evidence>
<feature type="transmembrane region" description="Helical" evidence="1">
    <location>
        <begin position="14"/>
        <end position="32"/>
    </location>
</feature>
<evidence type="ECO:0000256" key="1">
    <source>
        <dbReference type="SAM" id="Phobius"/>
    </source>
</evidence>
<comment type="caution">
    <text evidence="2">The sequence shown here is derived from an EMBL/GenBank/DDBJ whole genome shotgun (WGS) entry which is preliminary data.</text>
</comment>
<dbReference type="Proteomes" id="UP000034231">
    <property type="component" value="Unassembled WGS sequence"/>
</dbReference>
<keyword evidence="1" id="KW-1133">Transmembrane helix</keyword>
<name>A0A0G0IDQ0_9BACT</name>
<accession>A0A0G0IDQ0</accession>
<sequence length="348" mass="38908">MNSLTQVAHISRRVIKFGGIGLIVFLFFWWGLTAAVKSYQAAHPPYVAPTVRFGTLGKIVFPEKIFEKKNFTAELANDRFPKYKDQANVYVIYRSKSALGALEEGKKTAALMGFINEPREVATGVYLFNDLSSGRSLSMNVLESSFKLSYPYLSDQMLLNPEQMPSREEAINAAKNYIQQAGKLSADLDAGEKKVTYWKINFDGLKPVDGLSEANLIRVDFFRKNLGDDVQVVSTEVEKASVSVLVSGSSVAAKRIVEVNYRHVDVDTSAASSSTYPIKTSEEAFADLKNGDYWPANDNALKEVVIRKIYLAYFEPVNLTQFLQPVYVFEGDNDFVAYVRAITDKYAK</sequence>
<evidence type="ECO:0000313" key="3">
    <source>
        <dbReference type="Proteomes" id="UP000034231"/>
    </source>
</evidence>
<dbReference type="AlphaFoldDB" id="A0A0G0IDQ0"/>
<protein>
    <submittedName>
        <fullName evidence="2">Uncharacterized protein</fullName>
    </submittedName>
</protein>